<protein>
    <submittedName>
        <fullName evidence="1">Uncharacterized protein</fullName>
    </submittedName>
</protein>
<evidence type="ECO:0000313" key="2">
    <source>
        <dbReference type="Proteomes" id="UP000282656"/>
    </source>
</evidence>
<dbReference type="EMBL" id="RAWM01000063">
    <property type="protein sequence ID" value="RKH66182.1"/>
    <property type="molecule type" value="Genomic_DNA"/>
</dbReference>
<sequence>MFEQRSFALMAVRWHVPFTGGLVVARDSIPGLAPREKSVVSSVSSPIWMFSEVREFHFVEGQW</sequence>
<name>A0A3A8QMV3_9BACT</name>
<organism evidence="1 2">
    <name type="scientific">Corallococcus interemptor</name>
    <dbReference type="NCBI Taxonomy" id="2316720"/>
    <lineage>
        <taxon>Bacteria</taxon>
        <taxon>Pseudomonadati</taxon>
        <taxon>Myxococcota</taxon>
        <taxon>Myxococcia</taxon>
        <taxon>Myxococcales</taxon>
        <taxon>Cystobacterineae</taxon>
        <taxon>Myxococcaceae</taxon>
        <taxon>Corallococcus</taxon>
    </lineage>
</organism>
<keyword evidence="2" id="KW-1185">Reference proteome</keyword>
<evidence type="ECO:0000313" key="1">
    <source>
        <dbReference type="EMBL" id="RKH66182.1"/>
    </source>
</evidence>
<comment type="caution">
    <text evidence="1">The sequence shown here is derived from an EMBL/GenBank/DDBJ whole genome shotgun (WGS) entry which is preliminary data.</text>
</comment>
<proteinExistence type="predicted"/>
<gene>
    <name evidence="1" type="ORF">D7X96_22045</name>
</gene>
<reference evidence="2" key="1">
    <citation type="submission" date="2018-09" db="EMBL/GenBank/DDBJ databases">
        <authorList>
            <person name="Livingstone P.G."/>
            <person name="Whitworth D.E."/>
        </authorList>
    </citation>
    <scope>NUCLEOTIDE SEQUENCE [LARGE SCALE GENOMIC DNA]</scope>
    <source>
        <strain evidence="2">AB047A</strain>
    </source>
</reference>
<dbReference type="AlphaFoldDB" id="A0A3A8QMV3"/>
<accession>A0A3A8QMV3</accession>
<dbReference type="Proteomes" id="UP000282656">
    <property type="component" value="Unassembled WGS sequence"/>
</dbReference>